<comment type="caution">
    <text evidence="2">The sequence shown here is derived from an EMBL/GenBank/DDBJ whole genome shotgun (WGS) entry which is preliminary data.</text>
</comment>
<dbReference type="PROSITE" id="PS51257">
    <property type="entry name" value="PROKAR_LIPOPROTEIN"/>
    <property type="match status" value="1"/>
</dbReference>
<keyword evidence="3" id="KW-1185">Reference proteome</keyword>
<name>L9WYC3_9EURY</name>
<evidence type="ECO:0008006" key="4">
    <source>
        <dbReference type="Google" id="ProtNLM"/>
    </source>
</evidence>
<accession>L9WYC3</accession>
<dbReference type="AlphaFoldDB" id="L9WYC3"/>
<dbReference type="Proteomes" id="UP000011531">
    <property type="component" value="Unassembled WGS sequence"/>
</dbReference>
<evidence type="ECO:0000313" key="2">
    <source>
        <dbReference type="EMBL" id="ELY53363.1"/>
    </source>
</evidence>
<feature type="compositionally biased region" description="Acidic residues" evidence="1">
    <location>
        <begin position="27"/>
        <end position="57"/>
    </location>
</feature>
<feature type="region of interest" description="Disordered" evidence="1">
    <location>
        <begin position="26"/>
        <end position="85"/>
    </location>
</feature>
<sequence>MDRRSRRTVLSAATGAVAVLAGCLGADLDDGSEENGDERDDGSGGDDSVGDEGDDDGSGGGDAADAVDETTFTTSEPRSEPNATLLADREAAAGWLAGRDVGDDAVAFLENTAFDDASLIAVEARAPNLCYELRIESIELEDGIALEAVVDDGDAAACAQQEATAGLLVRASDGGEPIEEGTATVVDHDGATHEFDLGADT</sequence>
<evidence type="ECO:0000313" key="3">
    <source>
        <dbReference type="Proteomes" id="UP000011531"/>
    </source>
</evidence>
<dbReference type="STRING" id="1227498.C492_17580"/>
<dbReference type="OrthoDB" id="206414at2157"/>
<organism evidence="2 3">
    <name type="scientific">Natronococcus jeotgali DSM 18795</name>
    <dbReference type="NCBI Taxonomy" id="1227498"/>
    <lineage>
        <taxon>Archaea</taxon>
        <taxon>Methanobacteriati</taxon>
        <taxon>Methanobacteriota</taxon>
        <taxon>Stenosarchaea group</taxon>
        <taxon>Halobacteria</taxon>
        <taxon>Halobacteriales</taxon>
        <taxon>Natrialbaceae</taxon>
        <taxon>Natronococcus</taxon>
    </lineage>
</organism>
<proteinExistence type="predicted"/>
<reference evidence="2 3" key="1">
    <citation type="journal article" date="2014" name="PLoS Genet.">
        <title>Phylogenetically driven sequencing of extremely halophilic archaea reveals strategies for static and dynamic osmo-response.</title>
        <authorList>
            <person name="Becker E.A."/>
            <person name="Seitzer P.M."/>
            <person name="Tritt A."/>
            <person name="Larsen D."/>
            <person name="Krusor M."/>
            <person name="Yao A.I."/>
            <person name="Wu D."/>
            <person name="Madern D."/>
            <person name="Eisen J.A."/>
            <person name="Darling A.E."/>
            <person name="Facciotti M.T."/>
        </authorList>
    </citation>
    <scope>NUCLEOTIDE SEQUENCE [LARGE SCALE GENOMIC DNA]</scope>
    <source>
        <strain evidence="2 3">DSM 18795</strain>
    </source>
</reference>
<dbReference type="RefSeq" id="WP_008425877.1">
    <property type="nucleotide sequence ID" value="NZ_AOIA01000146.1"/>
</dbReference>
<evidence type="ECO:0000256" key="1">
    <source>
        <dbReference type="SAM" id="MobiDB-lite"/>
    </source>
</evidence>
<gene>
    <name evidence="2" type="ORF">C492_17580</name>
</gene>
<dbReference type="EMBL" id="AOIA01000146">
    <property type="protein sequence ID" value="ELY53363.1"/>
    <property type="molecule type" value="Genomic_DNA"/>
</dbReference>
<protein>
    <recommendedName>
        <fullName evidence="4">Lipoprotein</fullName>
    </recommendedName>
</protein>